<dbReference type="GeneID" id="44078305"/>
<dbReference type="AlphaFoldDB" id="A0A6C0UD90"/>
<evidence type="ECO:0000313" key="1">
    <source>
        <dbReference type="EMBL" id="QIB73312.1"/>
    </source>
</evidence>
<dbReference type="RefSeq" id="WP_163485409.1">
    <property type="nucleotide sequence ID" value="NZ_CP048739.1"/>
</dbReference>
<dbReference type="EMBL" id="CP048739">
    <property type="protein sequence ID" value="QIB73312.1"/>
    <property type="molecule type" value="Genomic_DNA"/>
</dbReference>
<dbReference type="Proteomes" id="UP000465846">
    <property type="component" value="Chromosome"/>
</dbReference>
<sequence>MKYNYQDYNWDKILSSGTEIRVQEGGRLTANFVHKTPQIINIVDSSDTEIPESDPHLPEEFAGLPASVTIRGVRKGDDEPSEGPLDIIYIIESLQRGDSKVVSK</sequence>
<proteinExistence type="predicted"/>
<evidence type="ECO:0000313" key="2">
    <source>
        <dbReference type="Proteomes" id="UP000465846"/>
    </source>
</evidence>
<protein>
    <submittedName>
        <fullName evidence="1">Uncharacterized protein</fullName>
    </submittedName>
</protein>
<organism evidence="1 2">
    <name type="scientific">Halogeometricum borinquense</name>
    <dbReference type="NCBI Taxonomy" id="60847"/>
    <lineage>
        <taxon>Archaea</taxon>
        <taxon>Methanobacteriati</taxon>
        <taxon>Methanobacteriota</taxon>
        <taxon>Stenosarchaea group</taxon>
        <taxon>Halobacteria</taxon>
        <taxon>Halobacteriales</taxon>
        <taxon>Haloferacaceae</taxon>
        <taxon>Halogeometricum</taxon>
    </lineage>
</organism>
<accession>A0A6C0UD90</accession>
<name>A0A6C0UD90_9EURY</name>
<gene>
    <name evidence="1" type="ORF">G3I44_02850</name>
</gene>
<reference evidence="1 2" key="1">
    <citation type="submission" date="2020-02" db="EMBL/GenBank/DDBJ databases">
        <title>Whole genome sequence of Halogeometricum borinquense strain wsp4.</title>
        <authorList>
            <person name="Verma D.K."/>
            <person name="Gopal K."/>
            <person name="Prasad E.S."/>
        </authorList>
    </citation>
    <scope>NUCLEOTIDE SEQUENCE [LARGE SCALE GENOMIC DNA]</scope>
    <source>
        <strain evidence="2">wsp4</strain>
    </source>
</reference>